<evidence type="ECO:0000256" key="2">
    <source>
        <dbReference type="SAM" id="SignalP"/>
    </source>
</evidence>
<protein>
    <recommendedName>
        <fullName evidence="5">Lipoprotein</fullName>
    </recommendedName>
</protein>
<feature type="compositionally biased region" description="Low complexity" evidence="1">
    <location>
        <begin position="44"/>
        <end position="79"/>
    </location>
</feature>
<proteinExistence type="predicted"/>
<feature type="chain" id="PRO_5045142433" description="Lipoprotein" evidence="2">
    <location>
        <begin position="39"/>
        <end position="223"/>
    </location>
</feature>
<feature type="region of interest" description="Disordered" evidence="1">
    <location>
        <begin position="39"/>
        <end position="95"/>
    </location>
</feature>
<organism evidence="3 4">
    <name type="scientific">Streptomyces ramulosus</name>
    <dbReference type="NCBI Taxonomy" id="47762"/>
    <lineage>
        <taxon>Bacteria</taxon>
        <taxon>Bacillati</taxon>
        <taxon>Actinomycetota</taxon>
        <taxon>Actinomycetes</taxon>
        <taxon>Kitasatosporales</taxon>
        <taxon>Streptomycetaceae</taxon>
        <taxon>Streptomyces</taxon>
    </lineage>
</organism>
<dbReference type="RefSeq" id="WP_345077827.1">
    <property type="nucleotide sequence ID" value="NZ_BAAAWG010000002.1"/>
</dbReference>
<keyword evidence="2" id="KW-0732">Signal</keyword>
<reference evidence="4" key="1">
    <citation type="journal article" date="2019" name="Int. J. Syst. Evol. Microbiol.">
        <title>The Global Catalogue of Microorganisms (GCM) 10K type strain sequencing project: providing services to taxonomists for standard genome sequencing and annotation.</title>
        <authorList>
            <consortium name="The Broad Institute Genomics Platform"/>
            <consortium name="The Broad Institute Genome Sequencing Center for Infectious Disease"/>
            <person name="Wu L."/>
            <person name="Ma J."/>
        </authorList>
    </citation>
    <scope>NUCLEOTIDE SEQUENCE [LARGE SCALE GENOMIC DNA]</scope>
    <source>
        <strain evidence="4">CGMCC 1.15809</strain>
    </source>
</reference>
<keyword evidence="4" id="KW-1185">Reference proteome</keyword>
<evidence type="ECO:0000313" key="3">
    <source>
        <dbReference type="EMBL" id="MFC5895163.1"/>
    </source>
</evidence>
<sequence length="223" mass="22306">MNASTATRTPRRRTLRVALAALTVAAGLTLTACSGADAAGTKPAGHAATAESGTGSGAKAGNAAEAKSAAEGAKSAGASDATGEAGTPDRTVTLEDGSTAEIYDLGNQNYLARIVHDDEILATLETKDSDAAADLNGMYVLLTMGGEVHSWMGGAQRGPGTFTLAGGWQAKVTKVGELHFRAEIIGHEGSVDATLEANENADGVDANGVSIVLTAGGEISAHE</sequence>
<evidence type="ECO:0000256" key="1">
    <source>
        <dbReference type="SAM" id="MobiDB-lite"/>
    </source>
</evidence>
<dbReference type="EMBL" id="JBHSPW010000009">
    <property type="protein sequence ID" value="MFC5895163.1"/>
    <property type="molecule type" value="Genomic_DNA"/>
</dbReference>
<feature type="signal peptide" evidence="2">
    <location>
        <begin position="1"/>
        <end position="38"/>
    </location>
</feature>
<comment type="caution">
    <text evidence="3">The sequence shown here is derived from an EMBL/GenBank/DDBJ whole genome shotgun (WGS) entry which is preliminary data.</text>
</comment>
<evidence type="ECO:0008006" key="5">
    <source>
        <dbReference type="Google" id="ProtNLM"/>
    </source>
</evidence>
<accession>A0ABW1FQK2</accession>
<dbReference type="Proteomes" id="UP001596241">
    <property type="component" value="Unassembled WGS sequence"/>
</dbReference>
<evidence type="ECO:0000313" key="4">
    <source>
        <dbReference type="Proteomes" id="UP001596241"/>
    </source>
</evidence>
<name>A0ABW1FQK2_9ACTN</name>
<gene>
    <name evidence="3" type="ORF">ACFP3M_20410</name>
</gene>